<feature type="transmembrane region" description="Helical" evidence="1">
    <location>
        <begin position="80"/>
        <end position="97"/>
    </location>
</feature>
<feature type="transmembrane region" description="Helical" evidence="1">
    <location>
        <begin position="18"/>
        <end position="36"/>
    </location>
</feature>
<dbReference type="KEGG" id="ftj:FTUN_6694"/>
<feature type="transmembrane region" description="Helical" evidence="1">
    <location>
        <begin position="277"/>
        <end position="298"/>
    </location>
</feature>
<keyword evidence="1" id="KW-1133">Transmembrane helix</keyword>
<feature type="transmembrane region" description="Helical" evidence="1">
    <location>
        <begin position="171"/>
        <end position="192"/>
    </location>
</feature>
<feature type="transmembrane region" description="Helical" evidence="1">
    <location>
        <begin position="400"/>
        <end position="418"/>
    </location>
</feature>
<dbReference type="RefSeq" id="WP_171474127.1">
    <property type="nucleotide sequence ID" value="NZ_CP053452.2"/>
</dbReference>
<sequence>MTFAPGAFADPARAVRTAGIATVGLYLVAAVFFTLAPGTPVAKVTEPFRWLLITGLLVTFATGYRAVHQLPETTRLRRQVIGYGAALAAAAVLVPAFQSTDLYVYVNIGWQQIGYGMDPYRSALFETPNWQSDPMFVQEWPFVPCSYGFLFALETRAVCALSGPNHALAVVGFKAIALATYFALGAVVWTGYRVLERPNPIRGLYLVLWNPLLLLHCVSNAHNDLQFALGVAVAIVGFARGRWLIVFPALAVAALVKYLSVILVPFFLVASVRRFGWVRVGLSGAVALALAVACWWPYRTGFDESYLSRTGSNHSTAHYSLASIAVFSFEIVFKGETREWLAGPFYAALKAVCLCAFTVLYLAALVRVVRTPRERDAGLASASVFVLLGIILTSPKFHSWYLGMVLPLAVWLPIGSRTRRLALAMGVSNLLSFTFVYQSHLLNALLMHVVPLVLVFRDPPGPADRLRGVIGRSRIPRAVPGLGEMRAPRSST</sequence>
<evidence type="ECO:0000313" key="2">
    <source>
        <dbReference type="EMBL" id="QJW99096.1"/>
    </source>
</evidence>
<keyword evidence="1" id="KW-0812">Transmembrane</keyword>
<dbReference type="AlphaFoldDB" id="A0A6M5Z059"/>
<evidence type="ECO:0000313" key="3">
    <source>
        <dbReference type="Proteomes" id="UP000503447"/>
    </source>
</evidence>
<gene>
    <name evidence="2" type="ORF">FTUN_6694</name>
</gene>
<name>A0A6M5Z059_9BACT</name>
<reference evidence="3" key="1">
    <citation type="submission" date="2020-05" db="EMBL/GenBank/DDBJ databases">
        <title>Frigoriglobus tundricola gen. nov., sp. nov., a psychrotolerant cellulolytic planctomycete of the family Gemmataceae with two divergent copies of 16S rRNA gene.</title>
        <authorList>
            <person name="Kulichevskaya I.S."/>
            <person name="Ivanova A.A."/>
            <person name="Naumoff D.G."/>
            <person name="Beletsky A.V."/>
            <person name="Rijpstra W.I.C."/>
            <person name="Sinninghe Damste J.S."/>
            <person name="Mardanov A.V."/>
            <person name="Ravin N.V."/>
            <person name="Dedysh S.N."/>
        </authorList>
    </citation>
    <scope>NUCLEOTIDE SEQUENCE [LARGE SCALE GENOMIC DNA]</scope>
    <source>
        <strain evidence="3">PL17</strain>
    </source>
</reference>
<feature type="transmembrane region" description="Helical" evidence="1">
    <location>
        <begin position="48"/>
        <end position="68"/>
    </location>
</feature>
<dbReference type="EMBL" id="CP053452">
    <property type="protein sequence ID" value="QJW99096.1"/>
    <property type="molecule type" value="Genomic_DNA"/>
</dbReference>
<evidence type="ECO:0008006" key="4">
    <source>
        <dbReference type="Google" id="ProtNLM"/>
    </source>
</evidence>
<dbReference type="Pfam" id="PF26314">
    <property type="entry name" value="MptA_B_family"/>
    <property type="match status" value="1"/>
</dbReference>
<feature type="transmembrane region" description="Helical" evidence="1">
    <location>
        <begin position="345"/>
        <end position="365"/>
    </location>
</feature>
<feature type="transmembrane region" description="Helical" evidence="1">
    <location>
        <begin position="243"/>
        <end position="270"/>
    </location>
</feature>
<accession>A0A6M5Z059</accession>
<keyword evidence="3" id="KW-1185">Reference proteome</keyword>
<proteinExistence type="predicted"/>
<feature type="transmembrane region" description="Helical" evidence="1">
    <location>
        <begin position="377"/>
        <end position="394"/>
    </location>
</feature>
<organism evidence="2 3">
    <name type="scientific">Frigoriglobus tundricola</name>
    <dbReference type="NCBI Taxonomy" id="2774151"/>
    <lineage>
        <taxon>Bacteria</taxon>
        <taxon>Pseudomonadati</taxon>
        <taxon>Planctomycetota</taxon>
        <taxon>Planctomycetia</taxon>
        <taxon>Gemmatales</taxon>
        <taxon>Gemmataceae</taxon>
        <taxon>Frigoriglobus</taxon>
    </lineage>
</organism>
<protein>
    <recommendedName>
        <fullName evidence="4">DUF2029 domain-containing protein</fullName>
    </recommendedName>
</protein>
<keyword evidence="1" id="KW-0472">Membrane</keyword>
<evidence type="ECO:0000256" key="1">
    <source>
        <dbReference type="SAM" id="Phobius"/>
    </source>
</evidence>
<dbReference type="Proteomes" id="UP000503447">
    <property type="component" value="Chromosome"/>
</dbReference>